<accession>A0A7R9A2N2</accession>
<dbReference type="Pfam" id="PF00531">
    <property type="entry name" value="Death"/>
    <property type="match status" value="1"/>
</dbReference>
<keyword evidence="3" id="KW-0966">Cell projection</keyword>
<feature type="coiled-coil region" evidence="4">
    <location>
        <begin position="145"/>
        <end position="264"/>
    </location>
</feature>
<dbReference type="InterPro" id="IPR025254">
    <property type="entry name" value="CCDC113/CCDC96_CC"/>
</dbReference>
<dbReference type="AlphaFoldDB" id="A0A7R9A2N2"/>
<evidence type="ECO:0000256" key="4">
    <source>
        <dbReference type="SAM" id="Coils"/>
    </source>
</evidence>
<dbReference type="EMBL" id="CAJPEV010000061">
    <property type="protein sequence ID" value="CAG0879835.1"/>
    <property type="molecule type" value="Genomic_DNA"/>
</dbReference>
<dbReference type="Pfam" id="PF13870">
    <property type="entry name" value="CCDC113_CCDC96_CC"/>
    <property type="match status" value="1"/>
</dbReference>
<evidence type="ECO:0000256" key="1">
    <source>
        <dbReference type="ARBA" id="ARBA00004138"/>
    </source>
</evidence>
<dbReference type="Pfam" id="PF00791">
    <property type="entry name" value="ZU5"/>
    <property type="match status" value="1"/>
</dbReference>
<dbReference type="GO" id="GO:0060271">
    <property type="term" value="P:cilium assembly"/>
    <property type="evidence" value="ECO:0007669"/>
    <property type="project" value="TreeGrafter"/>
</dbReference>
<dbReference type="PANTHER" id="PTHR15654">
    <property type="entry name" value="COILED-COIL DOMAIN-CONTAINING PROTEIN 113-RELATED"/>
    <property type="match status" value="1"/>
</dbReference>
<organism evidence="7">
    <name type="scientific">Darwinula stevensoni</name>
    <dbReference type="NCBI Taxonomy" id="69355"/>
    <lineage>
        <taxon>Eukaryota</taxon>
        <taxon>Metazoa</taxon>
        <taxon>Ecdysozoa</taxon>
        <taxon>Arthropoda</taxon>
        <taxon>Crustacea</taxon>
        <taxon>Oligostraca</taxon>
        <taxon>Ostracoda</taxon>
        <taxon>Podocopa</taxon>
        <taxon>Podocopida</taxon>
        <taxon>Darwinulocopina</taxon>
        <taxon>Darwinuloidea</taxon>
        <taxon>Darwinulidae</taxon>
        <taxon>Darwinula</taxon>
    </lineage>
</organism>
<feature type="region of interest" description="Disordered" evidence="5">
    <location>
        <begin position="917"/>
        <end position="1019"/>
    </location>
</feature>
<feature type="compositionally biased region" description="Low complexity" evidence="5">
    <location>
        <begin position="917"/>
        <end position="937"/>
    </location>
</feature>
<dbReference type="SMART" id="SM00005">
    <property type="entry name" value="DEATH"/>
    <property type="match status" value="2"/>
</dbReference>
<evidence type="ECO:0000256" key="5">
    <source>
        <dbReference type="SAM" id="MobiDB-lite"/>
    </source>
</evidence>
<dbReference type="InterPro" id="IPR000906">
    <property type="entry name" value="ZU5_dom"/>
</dbReference>
<dbReference type="Gene3D" id="2.60.220.30">
    <property type="match status" value="2"/>
</dbReference>
<keyword evidence="8" id="KW-1185">Reference proteome</keyword>
<dbReference type="Gene3D" id="1.10.533.10">
    <property type="entry name" value="Death Domain, Fas"/>
    <property type="match status" value="1"/>
</dbReference>
<evidence type="ECO:0000313" key="8">
    <source>
        <dbReference type="Proteomes" id="UP000677054"/>
    </source>
</evidence>
<evidence type="ECO:0000259" key="6">
    <source>
        <dbReference type="PROSITE" id="PS50017"/>
    </source>
</evidence>
<reference evidence="7" key="1">
    <citation type="submission" date="2020-11" db="EMBL/GenBank/DDBJ databases">
        <authorList>
            <person name="Tran Van P."/>
        </authorList>
    </citation>
    <scope>NUCLEOTIDE SEQUENCE</scope>
</reference>
<proteinExistence type="predicted"/>
<dbReference type="GO" id="GO:0036064">
    <property type="term" value="C:ciliary basal body"/>
    <property type="evidence" value="ECO:0007669"/>
    <property type="project" value="TreeGrafter"/>
</dbReference>
<name>A0A7R9A2N2_9CRUS</name>
<evidence type="ECO:0000256" key="2">
    <source>
        <dbReference type="ARBA" id="ARBA00023054"/>
    </source>
</evidence>
<dbReference type="SUPFAM" id="SSF47986">
    <property type="entry name" value="DEATH domain"/>
    <property type="match status" value="1"/>
</dbReference>
<feature type="domain" description="Death" evidence="6">
    <location>
        <begin position="1041"/>
        <end position="1112"/>
    </location>
</feature>
<feature type="coiled-coil region" evidence="4">
    <location>
        <begin position="53"/>
        <end position="112"/>
    </location>
</feature>
<dbReference type="EMBL" id="LR899578">
    <property type="protein sequence ID" value="CAD7240771.1"/>
    <property type="molecule type" value="Genomic_DNA"/>
</dbReference>
<dbReference type="PANTHER" id="PTHR15654:SF1">
    <property type="entry name" value="COILED-COIL DOMAIN-CONTAINING PROTEIN 96"/>
    <property type="match status" value="1"/>
</dbReference>
<evidence type="ECO:0000313" key="7">
    <source>
        <dbReference type="EMBL" id="CAD7240771.1"/>
    </source>
</evidence>
<evidence type="ECO:0000256" key="3">
    <source>
        <dbReference type="ARBA" id="ARBA00023273"/>
    </source>
</evidence>
<dbReference type="OrthoDB" id="1394818at2759"/>
<keyword evidence="2 4" id="KW-0175">Coiled coil</keyword>
<gene>
    <name evidence="7" type="ORF">DSTB1V02_LOCUS778</name>
</gene>
<feature type="compositionally biased region" description="Polar residues" evidence="5">
    <location>
        <begin position="956"/>
        <end position="968"/>
    </location>
</feature>
<dbReference type="InterPro" id="IPR051885">
    <property type="entry name" value="CC_CF"/>
</dbReference>
<dbReference type="GO" id="GO:0007165">
    <property type="term" value="P:signal transduction"/>
    <property type="evidence" value="ECO:0007669"/>
    <property type="project" value="InterPro"/>
</dbReference>
<comment type="subcellular location">
    <subcellularLocation>
        <location evidence="1">Cell projection</location>
        <location evidence="1">Cilium</location>
    </subcellularLocation>
</comment>
<dbReference type="PROSITE" id="PS50017">
    <property type="entry name" value="DEATH_DOMAIN"/>
    <property type="match status" value="1"/>
</dbReference>
<dbReference type="Proteomes" id="UP000677054">
    <property type="component" value="Unassembled WGS sequence"/>
</dbReference>
<protein>
    <recommendedName>
        <fullName evidence="6">Death domain-containing protein</fullName>
    </recommendedName>
</protein>
<sequence length="1118" mass="127497">MEEIGSSESRIMLVERLKHLQAGQERLVKRQKHFSRLLARFFHQSRSMVGMSEGEEEKENKEAEQEYENLLKMFCEAEGNLTDLKRAFQDENSRLQGELTELESNVKKELDAFRKAGKWVWKKCRHSIAKTKAPPEVLEEFFKDYEASINRLKGLRAKNQALQKELGALTMTLDEVCKITGGHRVAEYEEGHVRVQELTEKIERKQEELQRLETQIVQTLSTRDHLREKLLFLRNQNRDLKEEVKNLEAQVSQAKQRKRERQKLWIQARDRTQSVEKTQPVRVDAASMPALVRDFYRKKTDVDSLKISLEHLQREVSTVLRPDDVTTPPFQISVSGIAALKCNEKLELSVTSDVDMTCDLSQFGWESDSESYSLSALEDSADVFLESQRQVPSRVLRNNDIIVIIPEPNDSGFEYCDFGVKTLDDPHYRPKETLWSHVVSDIVSVEPHGFRFSDSHPASIFIPLKMEVGEHQAIQCLLSNTCEEEKPCWEKVPAGSYAYSAGRVIITVNHFSLFTVIIQEPYPETRRRISGRLGGSINVSAVPGVKVIFPKGSLNEDIDAFVRVLYDDEFSNQECDEWALASPVIMLGPHGYDFNEDSDPVVVQLPIPHYMEIKSKFPLSRELQIYQSSTTEDEPLHWEKISVQSTVTESIDGIYVVCFPVHHFSFFKVVWDLLSASLYEAKLGMAYFYPYISFSMMCQAWMEENTQTNRFGLEVVCCRSDRQLPEMTNYKYKVGASLKPKLVRPGHILIRLRSQMFEADEDAGEDPEMVKEEPDFRGRDFEKQYACRFKPNVKVERGTFGKVVVERNQSGTKTELLFEFNLHKSGDEGEPNPPENTHHWSAVAMKELAVNLCIMDDNNWKKFAKYIGFTKNEIATKLQYAADPLLATMNLYQARGGTPEEFCQALRTVSRQLQLGLGKSSGSSSQESSSSQGSHLSNGWFGFRSPLKWRNRDTQSDSGTGTVSQKSAASRKRSNHSKGSGSSAAKRRKQDSDSDEALPQSSSSSDTEDEGSVSTEHYRRNPIKLSDADLWDISAHMNSINWRALGRTLGLEESVLLNIEHAHKAAGFRECSYQMLLEWKGRKPKKCTFGNLYTALTKENMNSVAKQMTTMNMTESPV</sequence>
<dbReference type="CDD" id="cd01670">
    <property type="entry name" value="Death"/>
    <property type="match status" value="1"/>
</dbReference>
<dbReference type="InterPro" id="IPR000488">
    <property type="entry name" value="Death_dom"/>
</dbReference>
<dbReference type="InterPro" id="IPR011029">
    <property type="entry name" value="DEATH-like_dom_sf"/>
</dbReference>
<dbReference type="GO" id="GO:0005930">
    <property type="term" value="C:axoneme"/>
    <property type="evidence" value="ECO:0007669"/>
    <property type="project" value="TreeGrafter"/>
</dbReference>